<comment type="catalytic activity">
    <reaction evidence="7">
        <text>Couples ATP hydrolysis with the unwinding of duplex DNA by translocating in the 3'-5' direction.</text>
        <dbReference type="EC" id="5.6.2.4"/>
    </reaction>
</comment>
<evidence type="ECO:0000256" key="9">
    <source>
        <dbReference type="ARBA" id="ARBA00048988"/>
    </source>
</evidence>
<evidence type="ECO:0000256" key="6">
    <source>
        <dbReference type="ARBA" id="ARBA00023235"/>
    </source>
</evidence>
<dbReference type="RefSeq" id="WP_192506899.1">
    <property type="nucleotide sequence ID" value="NZ_AQGV01000012.1"/>
</dbReference>
<name>A0ABR9E907_9GAMM</name>
<dbReference type="Gene3D" id="3.40.50.300">
    <property type="entry name" value="P-loop containing nucleotide triphosphate hydrolases"/>
    <property type="match status" value="2"/>
</dbReference>
<evidence type="ECO:0000256" key="2">
    <source>
        <dbReference type="ARBA" id="ARBA00022741"/>
    </source>
</evidence>
<evidence type="ECO:0000256" key="3">
    <source>
        <dbReference type="ARBA" id="ARBA00022801"/>
    </source>
</evidence>
<dbReference type="InterPro" id="IPR000212">
    <property type="entry name" value="DNA_helicase_UvrD/REP"/>
</dbReference>
<dbReference type="Proteomes" id="UP000615755">
    <property type="component" value="Unassembled WGS sequence"/>
</dbReference>
<dbReference type="EMBL" id="AQGV01000012">
    <property type="protein sequence ID" value="MBE0367469.1"/>
    <property type="molecule type" value="Genomic_DNA"/>
</dbReference>
<keyword evidence="3 10" id="KW-0378">Hydrolase</keyword>
<accession>A0ABR9E907</accession>
<dbReference type="InterPro" id="IPR014016">
    <property type="entry name" value="UvrD-like_ATP-bd"/>
</dbReference>
<keyword evidence="5 10" id="KW-0067">ATP-binding</keyword>
<keyword evidence="4 10" id="KW-0347">Helicase</keyword>
<sequence length="637" mass="72896">MLDSQAGQSESYQWARLNTPPMIEYKRFVHYLVIRHGQTTTKIPLKIEKPDELKCFLQKAWAVAHRGELCDRIRKLETLLKVRYLSHGLYDMVKSAIAPFSEQWLPWAAQLTFDHNLTDAIMTLTELDSWSKQDLSEFKEAYVNYKLSEHEAFFDTVENQPLTAAQRRACVIQDERQLLLAGAGTGKTSVMVAKAQYLFYTRQAYAKQVLLLAYGKQAAQEMLNRASHYPTFPDCMTFHKLGLHIIESVEGVMPKVSELAQNEISKRAFVRETILLLCQEEQYRLHLIRYVKQVQRADVVDIHDYLDSSKGKRLICDFSTSLGLLKCRHATTSLAKLESQFNESLACVRPILAEYTLYLSNEGAIDFEDMIIQSIDYVQSKKFMSPWTHLLVDEFQDISPIRAKLLKSLIEQSERHYLFAVGDDWQSIYRFSGADIGLTTDFTHHFGDGTVTQLDKTFRYPQGLLDVTSRFVCANPAQIMKRITAHNVQHCTPLVYVEEPTEEQSLSLTLESLNKQAECSVSVLLLARYHKVLPSKQQIDEMNHRYQHLHLRVMTFHAAKGMEADYAVILGLAGGANGFPAQDTAVAFLDALLPDKEPFPYAEERRLFYVALTRAKQQIYLIIPPGSHSEFVQELDS</sequence>
<evidence type="ECO:0000256" key="7">
    <source>
        <dbReference type="ARBA" id="ARBA00034617"/>
    </source>
</evidence>
<keyword evidence="13" id="KW-1185">Reference proteome</keyword>
<comment type="catalytic activity">
    <reaction evidence="9">
        <text>ATP + H2O = ADP + phosphate + H(+)</text>
        <dbReference type="Rhea" id="RHEA:13065"/>
        <dbReference type="ChEBI" id="CHEBI:15377"/>
        <dbReference type="ChEBI" id="CHEBI:15378"/>
        <dbReference type="ChEBI" id="CHEBI:30616"/>
        <dbReference type="ChEBI" id="CHEBI:43474"/>
        <dbReference type="ChEBI" id="CHEBI:456216"/>
        <dbReference type="EC" id="5.6.2.4"/>
    </reaction>
</comment>
<dbReference type="PROSITE" id="PS51198">
    <property type="entry name" value="UVRD_HELICASE_ATP_BIND"/>
    <property type="match status" value="1"/>
</dbReference>
<evidence type="ECO:0000256" key="5">
    <source>
        <dbReference type="ARBA" id="ARBA00022840"/>
    </source>
</evidence>
<dbReference type="SUPFAM" id="SSF52540">
    <property type="entry name" value="P-loop containing nucleoside triphosphate hydrolases"/>
    <property type="match status" value="1"/>
</dbReference>
<keyword evidence="6" id="KW-0413">Isomerase</keyword>
<dbReference type="PANTHER" id="PTHR11070">
    <property type="entry name" value="UVRD / RECB / PCRA DNA HELICASE FAMILY MEMBER"/>
    <property type="match status" value="1"/>
</dbReference>
<evidence type="ECO:0000313" key="13">
    <source>
        <dbReference type="Proteomes" id="UP000615755"/>
    </source>
</evidence>
<comment type="similarity">
    <text evidence="1">Belongs to the helicase family. UvrD subfamily.</text>
</comment>
<evidence type="ECO:0000313" key="12">
    <source>
        <dbReference type="EMBL" id="MBE0367469.1"/>
    </source>
</evidence>
<dbReference type="PANTHER" id="PTHR11070:SF63">
    <property type="entry name" value="DNA HELICASE IV"/>
    <property type="match status" value="1"/>
</dbReference>
<dbReference type="InterPro" id="IPR027417">
    <property type="entry name" value="P-loop_NTPase"/>
</dbReference>
<dbReference type="Pfam" id="PF13361">
    <property type="entry name" value="UvrD_C"/>
    <property type="match status" value="1"/>
</dbReference>
<evidence type="ECO:0000256" key="8">
    <source>
        <dbReference type="ARBA" id="ARBA00034808"/>
    </source>
</evidence>
<feature type="binding site" evidence="10">
    <location>
        <begin position="181"/>
        <end position="188"/>
    </location>
    <ligand>
        <name>ATP</name>
        <dbReference type="ChEBI" id="CHEBI:30616"/>
    </ligand>
</feature>
<dbReference type="InterPro" id="IPR014017">
    <property type="entry name" value="DNA_helicase_UvrD-like_C"/>
</dbReference>
<evidence type="ECO:0000256" key="4">
    <source>
        <dbReference type="ARBA" id="ARBA00022806"/>
    </source>
</evidence>
<gene>
    <name evidence="12" type="primary">helD</name>
    <name evidence="12" type="ORF">PAUR_a0829</name>
</gene>
<evidence type="ECO:0000256" key="10">
    <source>
        <dbReference type="PROSITE-ProRule" id="PRU00560"/>
    </source>
</evidence>
<dbReference type="CDD" id="cd17932">
    <property type="entry name" value="DEXQc_UvrD"/>
    <property type="match status" value="1"/>
</dbReference>
<reference evidence="12 13" key="1">
    <citation type="submission" date="2015-03" db="EMBL/GenBank/DDBJ databases">
        <title>Genome sequence of Pseudoalteromonas aurantia.</title>
        <authorList>
            <person name="Xie B.-B."/>
            <person name="Rong J.-C."/>
            <person name="Qin Q.-L."/>
            <person name="Zhang Y.-Z."/>
        </authorList>
    </citation>
    <scope>NUCLEOTIDE SEQUENCE [LARGE SCALE GENOMIC DNA]</scope>
    <source>
        <strain evidence="12 13">208</strain>
    </source>
</reference>
<organism evidence="12 13">
    <name type="scientific">Pseudoalteromonas aurantia 208</name>
    <dbReference type="NCBI Taxonomy" id="1314867"/>
    <lineage>
        <taxon>Bacteria</taxon>
        <taxon>Pseudomonadati</taxon>
        <taxon>Pseudomonadota</taxon>
        <taxon>Gammaproteobacteria</taxon>
        <taxon>Alteromonadales</taxon>
        <taxon>Pseudoalteromonadaceae</taxon>
        <taxon>Pseudoalteromonas</taxon>
    </lineage>
</organism>
<dbReference type="InterPro" id="IPR013986">
    <property type="entry name" value="DExx_box_DNA_helicase_dom_sf"/>
</dbReference>
<dbReference type="GO" id="GO:0004386">
    <property type="term" value="F:helicase activity"/>
    <property type="evidence" value="ECO:0007669"/>
    <property type="project" value="UniProtKB-KW"/>
</dbReference>
<dbReference type="EC" id="5.6.2.4" evidence="8"/>
<evidence type="ECO:0000259" key="11">
    <source>
        <dbReference type="PROSITE" id="PS51198"/>
    </source>
</evidence>
<keyword evidence="2 10" id="KW-0547">Nucleotide-binding</keyword>
<proteinExistence type="inferred from homology"/>
<comment type="caution">
    <text evidence="12">The sequence shown here is derived from an EMBL/GenBank/DDBJ whole genome shotgun (WGS) entry which is preliminary data.</text>
</comment>
<protein>
    <recommendedName>
        <fullName evidence="8">DNA 3'-5' helicase</fullName>
        <ecNumber evidence="8">5.6.2.4</ecNumber>
    </recommendedName>
</protein>
<feature type="domain" description="UvrD-like helicase ATP-binding" evidence="11">
    <location>
        <begin position="160"/>
        <end position="461"/>
    </location>
</feature>
<evidence type="ECO:0000256" key="1">
    <source>
        <dbReference type="ARBA" id="ARBA00009922"/>
    </source>
</evidence>
<dbReference type="Gene3D" id="1.10.10.160">
    <property type="match status" value="1"/>
</dbReference>
<dbReference type="Pfam" id="PF00580">
    <property type="entry name" value="UvrD-helicase"/>
    <property type="match status" value="1"/>
</dbReference>